<dbReference type="InterPro" id="IPR011989">
    <property type="entry name" value="ARM-like"/>
</dbReference>
<dbReference type="PANTHER" id="PTHR23346">
    <property type="entry name" value="TRANSLATIONAL ACTIVATOR GCN1-RELATED"/>
    <property type="match status" value="1"/>
</dbReference>
<dbReference type="Gene3D" id="1.25.10.10">
    <property type="entry name" value="Leucine-rich Repeat Variant"/>
    <property type="match status" value="2"/>
</dbReference>
<evidence type="ECO:0000256" key="4">
    <source>
        <dbReference type="ARBA" id="ARBA00022942"/>
    </source>
</evidence>
<evidence type="ECO:0000313" key="8">
    <source>
        <dbReference type="EMBL" id="RHY20226.1"/>
    </source>
</evidence>
<dbReference type="PANTHER" id="PTHR23346:SF19">
    <property type="entry name" value="PROTEASOME ADAPTER AND SCAFFOLD PROTEIN ECM29"/>
    <property type="match status" value="1"/>
</dbReference>
<dbReference type="InterPro" id="IPR016024">
    <property type="entry name" value="ARM-type_fold"/>
</dbReference>
<dbReference type="Proteomes" id="UP000265427">
    <property type="component" value="Unassembled WGS sequence"/>
</dbReference>
<dbReference type="GO" id="GO:0036503">
    <property type="term" value="P:ERAD pathway"/>
    <property type="evidence" value="ECO:0007669"/>
    <property type="project" value="TreeGrafter"/>
</dbReference>
<dbReference type="GO" id="GO:0043248">
    <property type="term" value="P:proteasome assembly"/>
    <property type="evidence" value="ECO:0007669"/>
    <property type="project" value="InterPro"/>
</dbReference>
<feature type="domain" description="Proteasome component Ecm29 N-terminal" evidence="6">
    <location>
        <begin position="37"/>
        <end position="541"/>
    </location>
</feature>
<comment type="caution">
    <text evidence="8">The sequence shown here is derived from an EMBL/GenBank/DDBJ whole genome shotgun (WGS) entry which is preliminary data.</text>
</comment>
<evidence type="ECO:0000256" key="2">
    <source>
        <dbReference type="ARBA" id="ARBA00022490"/>
    </source>
</evidence>
<keyword evidence="4" id="KW-0647">Proteasome</keyword>
<dbReference type="GO" id="GO:0005737">
    <property type="term" value="C:cytoplasm"/>
    <property type="evidence" value="ECO:0007669"/>
    <property type="project" value="UniProtKB-SubCell"/>
</dbReference>
<gene>
    <name evidence="8" type="ORF">DYB36_000194</name>
</gene>
<dbReference type="Pfam" id="PF13001">
    <property type="entry name" value="ECM29_N"/>
    <property type="match status" value="1"/>
</dbReference>
<name>A0A397BHC7_APHAT</name>
<dbReference type="EMBL" id="QUSZ01002974">
    <property type="protein sequence ID" value="RHY20226.1"/>
    <property type="molecule type" value="Genomic_DNA"/>
</dbReference>
<feature type="region of interest" description="Disordered" evidence="5">
    <location>
        <begin position="1009"/>
        <end position="1029"/>
    </location>
</feature>
<dbReference type="InterPro" id="IPR024372">
    <property type="entry name" value="Ecm29_N"/>
</dbReference>
<dbReference type="GO" id="GO:0060090">
    <property type="term" value="F:molecular adaptor activity"/>
    <property type="evidence" value="ECO:0007669"/>
    <property type="project" value="InterPro"/>
</dbReference>
<evidence type="ECO:0000313" key="9">
    <source>
        <dbReference type="Proteomes" id="UP000265427"/>
    </source>
</evidence>
<comment type="subcellular location">
    <subcellularLocation>
        <location evidence="1">Cytoplasm</location>
    </subcellularLocation>
</comment>
<evidence type="ECO:0000259" key="7">
    <source>
        <dbReference type="Pfam" id="PF24492"/>
    </source>
</evidence>
<evidence type="ECO:0000256" key="3">
    <source>
        <dbReference type="ARBA" id="ARBA00022737"/>
    </source>
</evidence>
<accession>A0A397BHC7</accession>
<dbReference type="GO" id="GO:0000502">
    <property type="term" value="C:proteasome complex"/>
    <property type="evidence" value="ECO:0007669"/>
    <property type="project" value="UniProtKB-KW"/>
</dbReference>
<keyword evidence="2" id="KW-0963">Cytoplasm</keyword>
<dbReference type="SUPFAM" id="SSF48371">
    <property type="entry name" value="ARM repeat"/>
    <property type="match status" value="3"/>
</dbReference>
<dbReference type="VEuPathDB" id="FungiDB:H257_09411"/>
<protein>
    <recommendedName>
        <fullName evidence="10">DUF3730 domain-containing protein</fullName>
    </recommendedName>
</protein>
<dbReference type="Pfam" id="PF24492">
    <property type="entry name" value="HEAT_ECM29"/>
    <property type="match status" value="1"/>
</dbReference>
<organism evidence="8 9">
    <name type="scientific">Aphanomyces astaci</name>
    <name type="common">Crayfish plague agent</name>
    <dbReference type="NCBI Taxonomy" id="112090"/>
    <lineage>
        <taxon>Eukaryota</taxon>
        <taxon>Sar</taxon>
        <taxon>Stramenopiles</taxon>
        <taxon>Oomycota</taxon>
        <taxon>Saprolegniomycetes</taxon>
        <taxon>Saprolegniales</taxon>
        <taxon>Verrucalvaceae</taxon>
        <taxon>Aphanomyces</taxon>
    </lineage>
</organism>
<evidence type="ECO:0008006" key="10">
    <source>
        <dbReference type="Google" id="ProtNLM"/>
    </source>
</evidence>
<proteinExistence type="predicted"/>
<evidence type="ECO:0000256" key="5">
    <source>
        <dbReference type="SAM" id="MobiDB-lite"/>
    </source>
</evidence>
<dbReference type="InterPro" id="IPR055443">
    <property type="entry name" value="HEAT_ECM29"/>
</dbReference>
<keyword evidence="3" id="KW-0677">Repeat</keyword>
<reference evidence="8 9" key="1">
    <citation type="submission" date="2018-08" db="EMBL/GenBank/DDBJ databases">
        <title>Aphanomyces genome sequencing and annotation.</title>
        <authorList>
            <person name="Minardi D."/>
            <person name="Oidtmann B."/>
            <person name="Van Der Giezen M."/>
            <person name="Studholme D.J."/>
        </authorList>
    </citation>
    <scope>NUCLEOTIDE SEQUENCE [LARGE SCALE GENOMIC DNA]</scope>
    <source>
        <strain evidence="8 9">Kv</strain>
    </source>
</reference>
<evidence type="ECO:0000256" key="1">
    <source>
        <dbReference type="ARBA" id="ARBA00004496"/>
    </source>
</evidence>
<feature type="domain" description="Proteasome adapter and scaffold protein ECM29 HEAT-repeat" evidence="7">
    <location>
        <begin position="1363"/>
        <end position="1493"/>
    </location>
</feature>
<dbReference type="GO" id="GO:0005634">
    <property type="term" value="C:nucleus"/>
    <property type="evidence" value="ECO:0007669"/>
    <property type="project" value="TreeGrafter"/>
</dbReference>
<evidence type="ECO:0000259" key="6">
    <source>
        <dbReference type="Pfam" id="PF13001"/>
    </source>
</evidence>
<sequence>MKGLSSFLFSPHSSDFDMSNNTTTSDADIVNERVLELERVLLRLGLTDDAKLCDVLRLLLPQLFQRLVTTAAPAVAAKILEIFSHLVKRLKSFPSTQIVLPVVALLPYVDPAPSDTSVPALHLTYARNFSLLFVEMGFGGCLSVDLKSVVLTTIVRGMATKSSAYHDVVFRLFVHVFLWQDTAVTLDDTTRWSRLDVAVLLDFFLDLMLCPSSSQSVPRTERLMRAKVASLEPASRTHVQLKLVQFLKQHATSSPDPTTPSNMDASAWYVHMATGAAAGHHSIATYCQDELSRLNKYHLPALDTASSIAPLCHLILGSSIPAQDDGGSAFLPRQPLPDLVALALVPVLLQAKSVATDCFPLNLQVVCTFLFGDSPQRPRAVKANVRKAGMDLCLWVLMHSPDAILHAALGPVLFSPLLKLVTDDDNSMTSDEVPANVRHERNVGVYTAFSILARRTPALVAATPEAFQRLMYRAMVEEERGRSGSACLEALRAVCAAYVGAHVPATVTNVIKRELTELASSSKVQTPTFDRVRGVLAYWASHMQFQGCSGDGGGGDLTMRVVCLRFAGDGSDQVREVARKAVFEVPLPPFDKTMSLLGPQLPSMAAGQPRVVLELALALCVGSLQAEDDARRHDVQPLVDACMALLAGSHKATAAETLVTVIHRMRLCELSVDQVSTITHMMLHDGDDGVRELMAILLATASRTADCFHAQVQALTALLADDPQHACPSSEMHGALSGLGMLIRSNKAYPHKQAVATIVADTASVHLGKFVQYAMIRFDHGCKLHSDVVYASLQALGAMGNLADVGTGAAVLDVVVRVLTVAPTPPPSDSATATLKLRAMQTLGCLVYGLPLDDDEVLNQVTSAVVATLKRVADTRDAWFQFQVATMLAAWGHVLSDDVAAAATTSGSHRQNRVTRVLDEVLAGISSANPHVRNSAAIWLFGIVSSSANTKRDHEVRLENEWTRQVRPRMLLLHELLVDLLNEKTALTQECAVKALAMLFDQAAIQDNGEANTSSNGQQAAIQDDGIGGGGDVQNSMSDSLFKRLKCFRAFVDSAGPSAASATPSATDPSSTAANTIENACYREVSNVAADVGDASVMYTLLYLSTNDPMWDLLLLGDGDLSKGNLATAARTQPDPTNELASSTTIASVIRLPLNVATADREFGALQAHKAHSEWHASAIAELLVPRLFLLKNHPNPKIGNCMAQLWKVLVHGSTTSDVVVVASTINPDKAMANQYYQAILTYALQRLESSRNFKYREAACNAMVDILNGRDAGDVRGQLTRLWKLTARAVDDVTESVVVAGIKLVKCVGELSLRVAAVDGACLDHVLSFLVREGISASNKLCQALCMGYLLRLIKAIPSIHLQAYLSTLPVTLLQCMSSLEMPELQYAQFHVQDKRQLEKARVSLSQAGPVGELLQACMAQLSTFAASQGPDDFGRCAAAAPIVRDLCDGVCTVLRSGVGLNTRVGSANFVATLVTEVPLEMRHCGASDKLLLRIFTPFVTHAVLNETIDESQDGLEADGGLRDGLVMRAYCRAAAYVSKLAAPSTVAKYICEGILAVPSTIVVGSEGSSTTEKGFGRYGWVTVTALQELLAQVPPPSSSSDATTDWCVDVFSVAFVGQYSSQASLGAAWKAVLEAIPPTLRHSPQYAAKTLAYGCELMSHLSWECRKQGASAIIALASSPEYVISDWSSAVHKIKASIPGQLWRGKGIVLEALGATYIVTDCHDNHEKEEMVMMLVSECDRAIRNGDMSYLDSAIQSLGTLASVKSSPPSSVDSFVALKTFFFDDTSGMELPPLVRKRMFETLGKWWPVDCDTVRSSHVLAWLCSVADASTYPVWSVRDAMYGCLTHIVSRASFDALGTRQTMEALVKTCLNGVGDPKYAAVRRSALGAVVALASRRNDQGLSLVTLVPYKEELTVAATQLLLHDTEPSVCHAASDVLAALQAMH</sequence>